<proteinExistence type="predicted"/>
<organism evidence="1 2">
    <name type="scientific">Sorghum bicolor</name>
    <name type="common">Sorghum</name>
    <name type="synonym">Sorghum vulgare</name>
    <dbReference type="NCBI Taxonomy" id="4558"/>
    <lineage>
        <taxon>Eukaryota</taxon>
        <taxon>Viridiplantae</taxon>
        <taxon>Streptophyta</taxon>
        <taxon>Embryophyta</taxon>
        <taxon>Tracheophyta</taxon>
        <taxon>Spermatophyta</taxon>
        <taxon>Magnoliopsida</taxon>
        <taxon>Liliopsida</taxon>
        <taxon>Poales</taxon>
        <taxon>Poaceae</taxon>
        <taxon>PACMAD clade</taxon>
        <taxon>Panicoideae</taxon>
        <taxon>Andropogonodae</taxon>
        <taxon>Andropogoneae</taxon>
        <taxon>Sorghinae</taxon>
        <taxon>Sorghum</taxon>
    </lineage>
</organism>
<accession>A0A921UH48</accession>
<dbReference type="AlphaFoldDB" id="A0A921UH48"/>
<name>A0A921UH48_SORBI</name>
<dbReference type="EMBL" id="CM027683">
    <property type="protein sequence ID" value="KAG0531384.1"/>
    <property type="molecule type" value="Genomic_DNA"/>
</dbReference>
<comment type="caution">
    <text evidence="1">The sequence shown here is derived from an EMBL/GenBank/DDBJ whole genome shotgun (WGS) entry which is preliminary data.</text>
</comment>
<evidence type="ECO:0000313" key="2">
    <source>
        <dbReference type="Proteomes" id="UP000807115"/>
    </source>
</evidence>
<reference evidence="1" key="1">
    <citation type="journal article" date="2019" name="BMC Genomics">
        <title>A new reference genome for Sorghum bicolor reveals high levels of sequence similarity between sweet and grain genotypes: implications for the genetics of sugar metabolism.</title>
        <authorList>
            <person name="Cooper E.A."/>
            <person name="Brenton Z.W."/>
            <person name="Flinn B.S."/>
            <person name="Jenkins J."/>
            <person name="Shu S."/>
            <person name="Flowers D."/>
            <person name="Luo F."/>
            <person name="Wang Y."/>
            <person name="Xia P."/>
            <person name="Barry K."/>
            <person name="Daum C."/>
            <person name="Lipzen A."/>
            <person name="Yoshinaga Y."/>
            <person name="Schmutz J."/>
            <person name="Saski C."/>
            <person name="Vermerris W."/>
            <person name="Kresovich S."/>
        </authorList>
    </citation>
    <scope>NUCLEOTIDE SEQUENCE</scope>
</reference>
<evidence type="ECO:0000313" key="1">
    <source>
        <dbReference type="EMBL" id="KAG0531384.1"/>
    </source>
</evidence>
<protein>
    <submittedName>
        <fullName evidence="1">Uncharacterized protein</fullName>
    </submittedName>
</protein>
<gene>
    <name evidence="1" type="ORF">BDA96_04G018800</name>
</gene>
<sequence>MFLLTLMLLAGVCCIRSCGRFRWMLCRRGRVSGGCFAAEGLSADALLPRCYVAFPADALPLRSLTFPADALPPRLLAFPVDALLPRLPGLVGRMLCRL</sequence>
<dbReference type="Proteomes" id="UP000807115">
    <property type="component" value="Chromosome 4"/>
</dbReference>
<reference evidence="1" key="2">
    <citation type="submission" date="2020-10" db="EMBL/GenBank/DDBJ databases">
        <authorList>
            <person name="Cooper E.A."/>
            <person name="Brenton Z.W."/>
            <person name="Flinn B.S."/>
            <person name="Jenkins J."/>
            <person name="Shu S."/>
            <person name="Flowers D."/>
            <person name="Luo F."/>
            <person name="Wang Y."/>
            <person name="Xia P."/>
            <person name="Barry K."/>
            <person name="Daum C."/>
            <person name="Lipzen A."/>
            <person name="Yoshinaga Y."/>
            <person name="Schmutz J."/>
            <person name="Saski C."/>
            <person name="Vermerris W."/>
            <person name="Kresovich S."/>
        </authorList>
    </citation>
    <scope>NUCLEOTIDE SEQUENCE</scope>
</reference>